<dbReference type="NCBIfam" id="TIGR03007">
    <property type="entry name" value="pepcterm_ChnLen"/>
    <property type="match status" value="1"/>
</dbReference>
<dbReference type="InterPro" id="IPR050445">
    <property type="entry name" value="Bact_polysacc_biosynth/exp"/>
</dbReference>
<feature type="coiled-coil region" evidence="6">
    <location>
        <begin position="168"/>
        <end position="238"/>
    </location>
</feature>
<evidence type="ECO:0000256" key="2">
    <source>
        <dbReference type="ARBA" id="ARBA00022475"/>
    </source>
</evidence>
<organism evidence="10 11">
    <name type="scientific">Paucimonas lemoignei</name>
    <name type="common">Pseudomonas lemoignei</name>
    <dbReference type="NCBI Taxonomy" id="29443"/>
    <lineage>
        <taxon>Bacteria</taxon>
        <taxon>Pseudomonadati</taxon>
        <taxon>Pseudomonadota</taxon>
        <taxon>Betaproteobacteria</taxon>
        <taxon>Burkholderiales</taxon>
        <taxon>Burkholderiaceae</taxon>
        <taxon>Paucimonas</taxon>
    </lineage>
</organism>
<evidence type="ECO:0000259" key="8">
    <source>
        <dbReference type="Pfam" id="PF02706"/>
    </source>
</evidence>
<dbReference type="InterPro" id="IPR032807">
    <property type="entry name" value="GNVR"/>
</dbReference>
<evidence type="ECO:0000313" key="10">
    <source>
        <dbReference type="EMBL" id="TCS38574.1"/>
    </source>
</evidence>
<reference evidence="10 11" key="1">
    <citation type="submission" date="2019-03" db="EMBL/GenBank/DDBJ databases">
        <title>Genomic Encyclopedia of Type Strains, Phase IV (KMG-IV): sequencing the most valuable type-strain genomes for metagenomic binning, comparative biology and taxonomic classification.</title>
        <authorList>
            <person name="Goeker M."/>
        </authorList>
    </citation>
    <scope>NUCLEOTIDE SEQUENCE [LARGE SCALE GENOMIC DNA]</scope>
    <source>
        <strain evidence="10 11">DSM 7445</strain>
    </source>
</reference>
<evidence type="ECO:0000256" key="1">
    <source>
        <dbReference type="ARBA" id="ARBA00004651"/>
    </source>
</evidence>
<keyword evidence="6" id="KW-0175">Coiled coil</keyword>
<proteinExistence type="predicted"/>
<dbReference type="Proteomes" id="UP000295382">
    <property type="component" value="Unassembled WGS sequence"/>
</dbReference>
<dbReference type="GO" id="GO:0004713">
    <property type="term" value="F:protein tyrosine kinase activity"/>
    <property type="evidence" value="ECO:0007669"/>
    <property type="project" value="TreeGrafter"/>
</dbReference>
<dbReference type="Pfam" id="PF02706">
    <property type="entry name" value="Wzz"/>
    <property type="match status" value="1"/>
</dbReference>
<dbReference type="InterPro" id="IPR014345">
    <property type="entry name" value="XrtA_polysacc_chain"/>
</dbReference>
<protein>
    <submittedName>
        <fullName evidence="10">Polysaccharide chain length determinant protein (PEP-CTERM system associated)</fullName>
    </submittedName>
</protein>
<evidence type="ECO:0000256" key="3">
    <source>
        <dbReference type="ARBA" id="ARBA00022692"/>
    </source>
</evidence>
<evidence type="ECO:0000256" key="5">
    <source>
        <dbReference type="ARBA" id="ARBA00023136"/>
    </source>
</evidence>
<feature type="transmembrane region" description="Helical" evidence="7">
    <location>
        <begin position="20"/>
        <end position="40"/>
    </location>
</feature>
<accession>A0A4R3I078</accession>
<evidence type="ECO:0000256" key="7">
    <source>
        <dbReference type="SAM" id="Phobius"/>
    </source>
</evidence>
<keyword evidence="2" id="KW-1003">Cell membrane</keyword>
<dbReference type="PANTHER" id="PTHR32309:SF13">
    <property type="entry name" value="FERRIC ENTEROBACTIN TRANSPORT PROTEIN FEPE"/>
    <property type="match status" value="1"/>
</dbReference>
<evidence type="ECO:0000256" key="6">
    <source>
        <dbReference type="SAM" id="Coils"/>
    </source>
</evidence>
<keyword evidence="11" id="KW-1185">Reference proteome</keyword>
<dbReference type="OrthoDB" id="9795292at2"/>
<keyword evidence="4 7" id="KW-1133">Transmembrane helix</keyword>
<dbReference type="InterPro" id="IPR003856">
    <property type="entry name" value="LPS_length_determ_N"/>
</dbReference>
<sequence>MEELLSQLQTLVKGVSKYRWYAMAIAWIVTLVGSIVIFTLPDTYQSSARVFVDTQSVLKPLLSGMTSVPNVEQQVSIMSRTLLSRPNIERVIRMVDLDIKTGTAKDKEKLIDELISRIKINGTIQNDIYTISYTGDSPRLTKDVVQSLLTIFVEGSFGGKKNDSAKAIQFIDDQIKTYEEKLASAENALKDFKLKHMGLLPRQGSDYGSKLLEMSDQLNQARLELREAEQARDAIKRQISGDEAGAVSATPIVVNPEIDERIQAQYKNLDTLRMQYTEQHPDIVSTKRLIAQLEARKAEEAKVKKTGGDPGAHYSPMLQQLKVSLSSAEARVASMRARVDEFSMRVARLKEMSLAAPEVETQLAQLNRDYQINKENYEKLVASREAAKLSGELSATTEMMTFRVVDPPTMPLRPTGPKRALLFAGLLAGALAAGIAVAFLLSKVRPTFLSQNELRNETGLPILGTVTMIWTDQEKQRRKKRLYAFGASFATLVVLYGGLIGAMLLKA</sequence>
<comment type="subcellular location">
    <subcellularLocation>
        <location evidence="1">Cell membrane</location>
        <topology evidence="1">Multi-pass membrane protein</topology>
    </subcellularLocation>
</comment>
<evidence type="ECO:0000259" key="9">
    <source>
        <dbReference type="Pfam" id="PF13807"/>
    </source>
</evidence>
<feature type="domain" description="Polysaccharide chain length determinant N-terminal" evidence="8">
    <location>
        <begin position="8"/>
        <end position="93"/>
    </location>
</feature>
<dbReference type="PANTHER" id="PTHR32309">
    <property type="entry name" value="TYROSINE-PROTEIN KINASE"/>
    <property type="match status" value="1"/>
</dbReference>
<dbReference type="Pfam" id="PF13807">
    <property type="entry name" value="GNVR"/>
    <property type="match status" value="1"/>
</dbReference>
<gene>
    <name evidence="10" type="ORF">EDC30_102313</name>
</gene>
<feature type="domain" description="Tyrosine-protein kinase G-rich" evidence="9">
    <location>
        <begin position="360"/>
        <end position="440"/>
    </location>
</feature>
<dbReference type="EMBL" id="SLZQ01000002">
    <property type="protein sequence ID" value="TCS38574.1"/>
    <property type="molecule type" value="Genomic_DNA"/>
</dbReference>
<feature type="transmembrane region" description="Helical" evidence="7">
    <location>
        <begin position="482"/>
        <end position="505"/>
    </location>
</feature>
<dbReference type="AlphaFoldDB" id="A0A4R3I078"/>
<keyword evidence="3 7" id="KW-0812">Transmembrane</keyword>
<keyword evidence="5 7" id="KW-0472">Membrane</keyword>
<evidence type="ECO:0000256" key="4">
    <source>
        <dbReference type="ARBA" id="ARBA00022989"/>
    </source>
</evidence>
<name>A0A4R3I078_PAULE</name>
<dbReference type="GO" id="GO:0005886">
    <property type="term" value="C:plasma membrane"/>
    <property type="evidence" value="ECO:0007669"/>
    <property type="project" value="UniProtKB-SubCell"/>
</dbReference>
<dbReference type="RefSeq" id="WP_132257641.1">
    <property type="nucleotide sequence ID" value="NZ_SLZQ01000002.1"/>
</dbReference>
<feature type="coiled-coil region" evidence="6">
    <location>
        <begin position="318"/>
        <end position="369"/>
    </location>
</feature>
<evidence type="ECO:0000313" key="11">
    <source>
        <dbReference type="Proteomes" id="UP000295382"/>
    </source>
</evidence>
<comment type="caution">
    <text evidence="10">The sequence shown here is derived from an EMBL/GenBank/DDBJ whole genome shotgun (WGS) entry which is preliminary data.</text>
</comment>
<feature type="transmembrane region" description="Helical" evidence="7">
    <location>
        <begin position="420"/>
        <end position="442"/>
    </location>
</feature>